<feature type="region of interest" description="Disordered" evidence="1">
    <location>
        <begin position="362"/>
        <end position="404"/>
    </location>
</feature>
<dbReference type="AlphaFoldDB" id="A0A6C0C5Z7"/>
<evidence type="ECO:0000256" key="1">
    <source>
        <dbReference type="SAM" id="MobiDB-lite"/>
    </source>
</evidence>
<keyword evidence="2" id="KW-1133">Transmembrane helix</keyword>
<evidence type="ECO:0000256" key="2">
    <source>
        <dbReference type="SAM" id="Phobius"/>
    </source>
</evidence>
<accession>A0A6C0C5Z7</accession>
<name>A0A6C0C5Z7_9ZZZZ</name>
<organism evidence="3">
    <name type="scientific">viral metagenome</name>
    <dbReference type="NCBI Taxonomy" id="1070528"/>
    <lineage>
        <taxon>unclassified sequences</taxon>
        <taxon>metagenomes</taxon>
        <taxon>organismal metagenomes</taxon>
    </lineage>
</organism>
<keyword evidence="2" id="KW-0812">Transmembrane</keyword>
<feature type="compositionally biased region" description="Pro residues" evidence="1">
    <location>
        <begin position="362"/>
        <end position="398"/>
    </location>
</feature>
<feature type="transmembrane region" description="Helical" evidence="2">
    <location>
        <begin position="5"/>
        <end position="21"/>
    </location>
</feature>
<reference evidence="3" key="1">
    <citation type="journal article" date="2020" name="Nature">
        <title>Giant virus diversity and host interactions through global metagenomics.</title>
        <authorList>
            <person name="Schulz F."/>
            <person name="Roux S."/>
            <person name="Paez-Espino D."/>
            <person name="Jungbluth S."/>
            <person name="Walsh D.A."/>
            <person name="Denef V.J."/>
            <person name="McMahon K.D."/>
            <person name="Konstantinidis K.T."/>
            <person name="Eloe-Fadrosh E.A."/>
            <person name="Kyrpides N.C."/>
            <person name="Woyke T."/>
        </authorList>
    </citation>
    <scope>NUCLEOTIDE SEQUENCE</scope>
    <source>
        <strain evidence="3">GVMAG-M-3300020187-37</strain>
    </source>
</reference>
<protein>
    <submittedName>
        <fullName evidence="3">Uncharacterized protein</fullName>
    </submittedName>
</protein>
<proteinExistence type="predicted"/>
<dbReference type="EMBL" id="MN739347">
    <property type="protein sequence ID" value="QHS99766.1"/>
    <property type="molecule type" value="Genomic_DNA"/>
</dbReference>
<feature type="transmembrane region" description="Helical" evidence="2">
    <location>
        <begin position="27"/>
        <end position="43"/>
    </location>
</feature>
<sequence>MNNNLLLILFNIIIIYISLKFKNKIKYYYLIIFILLISYIIYLKSDLIEGNIQDDLFRTFNEFSNTSSKEELPLNKINKVLELMLDSFTGKKKAGVCEGEFVVNKLTDKECGVGFNERVYKITKPGDNCLHSDLYKEKLPLRFCKYNEKCDTDLDCLNSTCLNNICSSELGCDKDMLSSCGYDSCLGLNAGLDKDLYYFQNDKCRVDPCNEKTYQLCNEGKCNDLSYKYKYNTDMNICQKIIEDTDETGMVVGSYLNILQNFQDENSGCTSENPDDCKGLCSDFNPETTERCSIRTTGVGEYEPVYKCLDGYNNFHDTIHSDDTKYPCLYDDIALYNYFAVLKFFEPRLNLPIISAISLPAPAPAPAPSPSPPPAPSPAPAPAPAPSPSPAPPPPPPTYERTDHYSTCEGDILSEPTYIHNLDQAKSHCDSNPSCVGFSQRCNPGERCTFKFYSSISDTAESDQQHDYCYNKNI</sequence>
<keyword evidence="2" id="KW-0472">Membrane</keyword>
<evidence type="ECO:0000313" key="3">
    <source>
        <dbReference type="EMBL" id="QHS99766.1"/>
    </source>
</evidence>